<dbReference type="SUPFAM" id="SSF82199">
    <property type="entry name" value="SET domain"/>
    <property type="match status" value="1"/>
</dbReference>
<dbReference type="EMBL" id="ML170164">
    <property type="protein sequence ID" value="TDL25214.1"/>
    <property type="molecule type" value="Genomic_DNA"/>
</dbReference>
<evidence type="ECO:0000259" key="7">
    <source>
        <dbReference type="PROSITE" id="PS50280"/>
    </source>
</evidence>
<evidence type="ECO:0000259" key="8">
    <source>
        <dbReference type="PROSITE" id="PS51633"/>
    </source>
</evidence>
<gene>
    <name evidence="9" type="ORF">BD410DRAFT_889300</name>
</gene>
<dbReference type="PROSITE" id="PS51633">
    <property type="entry name" value="CXC"/>
    <property type="match status" value="1"/>
</dbReference>
<dbReference type="GO" id="GO:0031507">
    <property type="term" value="P:heterochromatin formation"/>
    <property type="evidence" value="ECO:0007669"/>
    <property type="project" value="TreeGrafter"/>
</dbReference>
<feature type="domain" description="CXC" evidence="8">
    <location>
        <begin position="231"/>
        <end position="353"/>
    </location>
</feature>
<dbReference type="InterPro" id="IPR046341">
    <property type="entry name" value="SET_dom_sf"/>
</dbReference>
<evidence type="ECO:0000256" key="1">
    <source>
        <dbReference type="ARBA" id="ARBA00022603"/>
    </source>
</evidence>
<dbReference type="SMART" id="SM00317">
    <property type="entry name" value="SET"/>
    <property type="match status" value="1"/>
</dbReference>
<accession>A0A4Y7QCA8</accession>
<dbReference type="InterPro" id="IPR045318">
    <property type="entry name" value="EZH1/2-like"/>
</dbReference>
<dbReference type="Pfam" id="PF00856">
    <property type="entry name" value="SET"/>
    <property type="match status" value="1"/>
</dbReference>
<keyword evidence="1" id="KW-0489">Methyltransferase</keyword>
<dbReference type="AlphaFoldDB" id="A0A4Y7QCA8"/>
<evidence type="ECO:0000256" key="6">
    <source>
        <dbReference type="ARBA" id="ARBA00048568"/>
    </source>
</evidence>
<sequence>MTPHPAYESCAPSDRCITIGDDPDDMPFIPYVDDDRFDLSDYCDHYDSFIWDKPIPDPDLDAIIIEAVRRLHVYHDLPLETIENANIFPQKILPQFGLLDQAKQRDLLQWTTYGPDHADITMNVLPPPQEDLKTRLEYSMQLFCPYLSCIESCCKSHVVQGDDRPMPTESSAESASQSETPCGPQCYLFAHTQTPSDNCNDSTAMETLRCILSVVPGSTPCQLSTACRRPCRDVRTQPRLRPVSTQSQSMYCVLNVRFRNPPCTHSGPCSADTDCACFLNDSHCNRNCWCPDDCTRRFAGCQCIAHKKGRYRTCDSVRCPCARSGRECDPELCTKYRCSNAKIQQGIPKRVVVQESQWGYGLFLAENVKDGDFIIEYTGQFIYEPTVNSREYVLYRPSPHRSTSLLTFRCLYVHRGRNYVFGLNETFSLDGTSVGNESRFVNHTESKRANCRPVKRLVHGDHRIGIFATKFLKAGTELLFDYGPDFFKTS</sequence>
<dbReference type="GO" id="GO:0035098">
    <property type="term" value="C:ESC/E(Z) complex"/>
    <property type="evidence" value="ECO:0007669"/>
    <property type="project" value="TreeGrafter"/>
</dbReference>
<evidence type="ECO:0000256" key="4">
    <source>
        <dbReference type="ARBA" id="ARBA00023015"/>
    </source>
</evidence>
<name>A0A4Y7QCA8_9AGAM</name>
<evidence type="ECO:0000256" key="3">
    <source>
        <dbReference type="ARBA" id="ARBA00022691"/>
    </source>
</evidence>
<keyword evidence="4" id="KW-0805">Transcription regulation</keyword>
<keyword evidence="10" id="KW-1185">Reference proteome</keyword>
<dbReference type="STRING" id="50990.A0A4Y7QCA8"/>
<evidence type="ECO:0000256" key="5">
    <source>
        <dbReference type="ARBA" id="ARBA00023163"/>
    </source>
</evidence>
<organism evidence="9 10">
    <name type="scientific">Rickenella mellea</name>
    <dbReference type="NCBI Taxonomy" id="50990"/>
    <lineage>
        <taxon>Eukaryota</taxon>
        <taxon>Fungi</taxon>
        <taxon>Dikarya</taxon>
        <taxon>Basidiomycota</taxon>
        <taxon>Agaricomycotina</taxon>
        <taxon>Agaricomycetes</taxon>
        <taxon>Hymenochaetales</taxon>
        <taxon>Rickenellaceae</taxon>
        <taxon>Rickenella</taxon>
    </lineage>
</organism>
<dbReference type="GO" id="GO:0003682">
    <property type="term" value="F:chromatin binding"/>
    <property type="evidence" value="ECO:0007669"/>
    <property type="project" value="TreeGrafter"/>
</dbReference>
<dbReference type="PANTHER" id="PTHR45747:SF4">
    <property type="entry name" value="HISTONE-LYSINE N-METHYLTRANSFERASE E(Z)"/>
    <property type="match status" value="1"/>
</dbReference>
<dbReference type="VEuPathDB" id="FungiDB:BD410DRAFT_889300"/>
<dbReference type="InterPro" id="IPR041355">
    <property type="entry name" value="Pre-SET_CXC"/>
</dbReference>
<evidence type="ECO:0000313" key="10">
    <source>
        <dbReference type="Proteomes" id="UP000294933"/>
    </source>
</evidence>
<dbReference type="InterPro" id="IPR026489">
    <property type="entry name" value="CXC_dom"/>
</dbReference>
<dbReference type="GO" id="GO:0140951">
    <property type="term" value="F:histone H3K27 trimethyltransferase activity"/>
    <property type="evidence" value="ECO:0007669"/>
    <property type="project" value="UniProtKB-EC"/>
</dbReference>
<keyword evidence="3" id="KW-0949">S-adenosyl-L-methionine</keyword>
<keyword evidence="2" id="KW-0808">Transferase</keyword>
<evidence type="ECO:0000313" key="9">
    <source>
        <dbReference type="EMBL" id="TDL25214.1"/>
    </source>
</evidence>
<dbReference type="Proteomes" id="UP000294933">
    <property type="component" value="Unassembled WGS sequence"/>
</dbReference>
<keyword evidence="5" id="KW-0804">Transcription</keyword>
<dbReference type="PANTHER" id="PTHR45747">
    <property type="entry name" value="HISTONE-LYSINE N-METHYLTRANSFERASE E(Z)"/>
    <property type="match status" value="1"/>
</dbReference>
<dbReference type="Pfam" id="PF18264">
    <property type="entry name" value="preSET_CXC"/>
    <property type="match status" value="1"/>
</dbReference>
<dbReference type="OrthoDB" id="6141102at2759"/>
<evidence type="ECO:0000256" key="2">
    <source>
        <dbReference type="ARBA" id="ARBA00022679"/>
    </source>
</evidence>
<dbReference type="PROSITE" id="PS50280">
    <property type="entry name" value="SET"/>
    <property type="match status" value="1"/>
</dbReference>
<feature type="domain" description="SET" evidence="7">
    <location>
        <begin position="349"/>
        <end position="483"/>
    </location>
</feature>
<dbReference type="Gene3D" id="2.170.270.10">
    <property type="entry name" value="SET domain"/>
    <property type="match status" value="1"/>
</dbReference>
<dbReference type="GO" id="GO:0032259">
    <property type="term" value="P:methylation"/>
    <property type="evidence" value="ECO:0007669"/>
    <property type="project" value="UniProtKB-KW"/>
</dbReference>
<dbReference type="InterPro" id="IPR001214">
    <property type="entry name" value="SET_dom"/>
</dbReference>
<proteinExistence type="predicted"/>
<comment type="catalytic activity">
    <reaction evidence="6">
        <text>L-lysyl(27)-[histone H3] + 3 S-adenosyl-L-methionine = N(6),N(6),N(6)-trimethyl-L-lysyl(27)-[histone H3] + 3 S-adenosyl-L-homocysteine + 3 H(+)</text>
        <dbReference type="Rhea" id="RHEA:60292"/>
        <dbReference type="Rhea" id="RHEA-COMP:15535"/>
        <dbReference type="Rhea" id="RHEA-COMP:15548"/>
        <dbReference type="ChEBI" id="CHEBI:15378"/>
        <dbReference type="ChEBI" id="CHEBI:29969"/>
        <dbReference type="ChEBI" id="CHEBI:57856"/>
        <dbReference type="ChEBI" id="CHEBI:59789"/>
        <dbReference type="ChEBI" id="CHEBI:61961"/>
        <dbReference type="EC" id="2.1.1.356"/>
    </reaction>
</comment>
<protein>
    <submittedName>
        <fullName evidence="9">SET domain-containing protein</fullName>
    </submittedName>
</protein>
<reference evidence="9 10" key="1">
    <citation type="submission" date="2018-06" db="EMBL/GenBank/DDBJ databases">
        <title>A transcriptomic atlas of mushroom development highlights an independent origin of complex multicellularity.</title>
        <authorList>
            <consortium name="DOE Joint Genome Institute"/>
            <person name="Krizsan K."/>
            <person name="Almasi E."/>
            <person name="Merenyi Z."/>
            <person name="Sahu N."/>
            <person name="Viragh M."/>
            <person name="Koszo T."/>
            <person name="Mondo S."/>
            <person name="Kiss B."/>
            <person name="Balint B."/>
            <person name="Kues U."/>
            <person name="Barry K."/>
            <person name="Hegedus J.C."/>
            <person name="Henrissat B."/>
            <person name="Johnson J."/>
            <person name="Lipzen A."/>
            <person name="Ohm R."/>
            <person name="Nagy I."/>
            <person name="Pangilinan J."/>
            <person name="Yan J."/>
            <person name="Xiong Y."/>
            <person name="Grigoriev I.V."/>
            <person name="Hibbett D.S."/>
            <person name="Nagy L.G."/>
        </authorList>
    </citation>
    <scope>NUCLEOTIDE SEQUENCE [LARGE SCALE GENOMIC DNA]</scope>
    <source>
        <strain evidence="9 10">SZMC22713</strain>
    </source>
</reference>